<feature type="compositionally biased region" description="Basic residues" evidence="10">
    <location>
        <begin position="39"/>
        <end position="74"/>
    </location>
</feature>
<keyword evidence="13" id="KW-1185">Reference proteome</keyword>
<keyword evidence="6" id="KW-0805">Transcription regulation</keyword>
<evidence type="ECO:0000256" key="6">
    <source>
        <dbReference type="ARBA" id="ARBA00023015"/>
    </source>
</evidence>
<keyword evidence="8" id="KW-0539">Nucleus</keyword>
<evidence type="ECO:0000256" key="4">
    <source>
        <dbReference type="ARBA" id="ARBA00022771"/>
    </source>
</evidence>
<evidence type="ECO:0000313" key="13">
    <source>
        <dbReference type="Proteomes" id="UP001552299"/>
    </source>
</evidence>
<dbReference type="EMBL" id="JANQDX010000017">
    <property type="protein sequence ID" value="KAL0907824.1"/>
    <property type="molecule type" value="Genomic_DNA"/>
</dbReference>
<dbReference type="InterPro" id="IPR051979">
    <property type="entry name" value="B-box_zinc_finger"/>
</dbReference>
<keyword evidence="3" id="KW-0677">Repeat</keyword>
<dbReference type="GO" id="GO:0008270">
    <property type="term" value="F:zinc ion binding"/>
    <property type="evidence" value="ECO:0007669"/>
    <property type="project" value="UniProtKB-KW"/>
</dbReference>
<dbReference type="PANTHER" id="PTHR31832:SF86">
    <property type="entry name" value="B-BOX ZINC FINGER PROTEIN 19"/>
    <property type="match status" value="1"/>
</dbReference>
<reference evidence="12 13" key="1">
    <citation type="journal article" date="2024" name="Plant Biotechnol. J.">
        <title>Dendrobium thyrsiflorum genome and its molecular insights into genes involved in important horticultural traits.</title>
        <authorList>
            <person name="Chen B."/>
            <person name="Wang J.Y."/>
            <person name="Zheng P.J."/>
            <person name="Li K.L."/>
            <person name="Liang Y.M."/>
            <person name="Chen X.F."/>
            <person name="Zhang C."/>
            <person name="Zhao X."/>
            <person name="He X."/>
            <person name="Zhang G.Q."/>
            <person name="Liu Z.J."/>
            <person name="Xu Q."/>
        </authorList>
    </citation>
    <scope>NUCLEOTIDE SEQUENCE [LARGE SCALE GENOMIC DNA]</scope>
    <source>
        <strain evidence="12">GZMU011</strain>
    </source>
</reference>
<evidence type="ECO:0000256" key="7">
    <source>
        <dbReference type="ARBA" id="ARBA00023163"/>
    </source>
</evidence>
<evidence type="ECO:0000313" key="12">
    <source>
        <dbReference type="EMBL" id="KAL0907824.1"/>
    </source>
</evidence>
<evidence type="ECO:0000256" key="10">
    <source>
        <dbReference type="SAM" id="MobiDB-lite"/>
    </source>
</evidence>
<comment type="caution">
    <text evidence="12">The sequence shown here is derived from an EMBL/GenBank/DDBJ whole genome shotgun (WGS) entry which is preliminary data.</text>
</comment>
<keyword evidence="5" id="KW-0862">Zinc</keyword>
<sequence>MMNVLLAIEGIRRKSALELEVDPRLLSSKNPVAGGPSSSKKKPLKYFKDQKGKHKSGSKSQKEKKKKLARKKTMIQKYIDSTDEYQQPPRRPVMLEEYMADLFLNSESEEEESIPIETCRVISKRGGRAARGRNIPLDICKADVKMSSKEVHRTPAPFTDSDEELHFHDEESDHKGKKILKERCPKLGSSSDSEEVEDMKISKNSQTEASSSSEKKKETSVYAMQYSKLFFFLKFEEQVHKCNKLAGRHVRVGLADPSEVPRCDICEVSPAFFYCEIDGSSLCLQCDTIVHVGGKRTHARYLLLRQRVEGQVEDASLQNKYHSANHMDLDHLSHSVVREKQQNHDISPPTLIANSDHHGNSDSKMIDLNKRPSQTRGQASNMQEQRYPAFPLRLYPFL</sequence>
<evidence type="ECO:0000256" key="9">
    <source>
        <dbReference type="PROSITE-ProRule" id="PRU00024"/>
    </source>
</evidence>
<organism evidence="12 13">
    <name type="scientific">Dendrobium thyrsiflorum</name>
    <name type="common">Pinecone-like raceme dendrobium</name>
    <name type="synonym">Orchid</name>
    <dbReference type="NCBI Taxonomy" id="117978"/>
    <lineage>
        <taxon>Eukaryota</taxon>
        <taxon>Viridiplantae</taxon>
        <taxon>Streptophyta</taxon>
        <taxon>Embryophyta</taxon>
        <taxon>Tracheophyta</taxon>
        <taxon>Spermatophyta</taxon>
        <taxon>Magnoliopsida</taxon>
        <taxon>Liliopsida</taxon>
        <taxon>Asparagales</taxon>
        <taxon>Orchidaceae</taxon>
        <taxon>Epidendroideae</taxon>
        <taxon>Malaxideae</taxon>
        <taxon>Dendrobiinae</taxon>
        <taxon>Dendrobium</taxon>
    </lineage>
</organism>
<dbReference type="PANTHER" id="PTHR31832">
    <property type="entry name" value="B-BOX ZINC FINGER PROTEIN 22"/>
    <property type="match status" value="1"/>
</dbReference>
<dbReference type="AlphaFoldDB" id="A0ABD0U610"/>
<dbReference type="Proteomes" id="UP001552299">
    <property type="component" value="Unassembled WGS sequence"/>
</dbReference>
<feature type="compositionally biased region" description="Low complexity" evidence="10">
    <location>
        <begin position="202"/>
        <end position="212"/>
    </location>
</feature>
<keyword evidence="7" id="KW-0804">Transcription</keyword>
<dbReference type="CDD" id="cd19821">
    <property type="entry name" value="Bbox1_BBX-like"/>
    <property type="match status" value="1"/>
</dbReference>
<keyword evidence="4 9" id="KW-0863">Zinc-finger</keyword>
<gene>
    <name evidence="12" type="ORF">M5K25_022265</name>
</gene>
<dbReference type="GO" id="GO:0005634">
    <property type="term" value="C:nucleus"/>
    <property type="evidence" value="ECO:0007669"/>
    <property type="project" value="UniProtKB-SubCell"/>
</dbReference>
<dbReference type="PROSITE" id="PS50119">
    <property type="entry name" value="ZF_BBOX"/>
    <property type="match status" value="1"/>
</dbReference>
<evidence type="ECO:0000259" key="11">
    <source>
        <dbReference type="PROSITE" id="PS50119"/>
    </source>
</evidence>
<name>A0ABD0U610_DENTH</name>
<evidence type="ECO:0000256" key="3">
    <source>
        <dbReference type="ARBA" id="ARBA00022737"/>
    </source>
</evidence>
<feature type="region of interest" description="Disordered" evidence="10">
    <location>
        <begin position="148"/>
        <end position="217"/>
    </location>
</feature>
<proteinExistence type="predicted"/>
<dbReference type="InterPro" id="IPR049808">
    <property type="entry name" value="CONSTANS-like_Bbox1"/>
</dbReference>
<feature type="compositionally biased region" description="Basic and acidic residues" evidence="10">
    <location>
        <begin position="355"/>
        <end position="366"/>
    </location>
</feature>
<protein>
    <recommendedName>
        <fullName evidence="11">B box-type domain-containing protein</fullName>
    </recommendedName>
</protein>
<feature type="region of interest" description="Disordered" evidence="10">
    <location>
        <begin position="338"/>
        <end position="366"/>
    </location>
</feature>
<evidence type="ECO:0000256" key="2">
    <source>
        <dbReference type="ARBA" id="ARBA00022723"/>
    </source>
</evidence>
<dbReference type="InterPro" id="IPR000315">
    <property type="entry name" value="Znf_B-box"/>
</dbReference>
<feature type="domain" description="B box-type" evidence="11">
    <location>
        <begin position="258"/>
        <end position="303"/>
    </location>
</feature>
<keyword evidence="2" id="KW-0479">Metal-binding</keyword>
<feature type="region of interest" description="Disordered" evidence="10">
    <location>
        <begin position="19"/>
        <end position="91"/>
    </location>
</feature>
<feature type="compositionally biased region" description="Basic and acidic residues" evidence="10">
    <location>
        <begin position="164"/>
        <end position="185"/>
    </location>
</feature>
<comment type="subcellular location">
    <subcellularLocation>
        <location evidence="1">Nucleus</location>
    </subcellularLocation>
</comment>
<evidence type="ECO:0000256" key="1">
    <source>
        <dbReference type="ARBA" id="ARBA00004123"/>
    </source>
</evidence>
<evidence type="ECO:0000256" key="5">
    <source>
        <dbReference type="ARBA" id="ARBA00022833"/>
    </source>
</evidence>
<dbReference type="SMART" id="SM00336">
    <property type="entry name" value="BBOX"/>
    <property type="match status" value="1"/>
</dbReference>
<accession>A0ABD0U610</accession>
<evidence type="ECO:0000256" key="8">
    <source>
        <dbReference type="ARBA" id="ARBA00023242"/>
    </source>
</evidence>